<dbReference type="KEGG" id="fpf:DCC35_13200"/>
<dbReference type="SUPFAM" id="SSF52833">
    <property type="entry name" value="Thioredoxin-like"/>
    <property type="match status" value="1"/>
</dbReference>
<dbReference type="PANTHER" id="PTHR42852">
    <property type="entry name" value="THIOL:DISULFIDE INTERCHANGE PROTEIN DSBE"/>
    <property type="match status" value="1"/>
</dbReference>
<feature type="signal peptide" evidence="1">
    <location>
        <begin position="1"/>
        <end position="20"/>
    </location>
</feature>
<dbReference type="InterPro" id="IPR013766">
    <property type="entry name" value="Thioredoxin_domain"/>
</dbReference>
<gene>
    <name evidence="3" type="ORF">DCC35_13200</name>
</gene>
<dbReference type="Proteomes" id="UP000298616">
    <property type="component" value="Chromosome"/>
</dbReference>
<evidence type="ECO:0000256" key="1">
    <source>
        <dbReference type="SAM" id="SignalP"/>
    </source>
</evidence>
<proteinExistence type="predicted"/>
<protein>
    <recommendedName>
        <fullName evidence="2">Thioredoxin domain-containing protein</fullName>
    </recommendedName>
</protein>
<dbReference type="PANTHER" id="PTHR42852:SF13">
    <property type="entry name" value="PROTEIN DIPZ"/>
    <property type="match status" value="1"/>
</dbReference>
<dbReference type="PROSITE" id="PS51352">
    <property type="entry name" value="THIOREDOXIN_2"/>
    <property type="match status" value="1"/>
</dbReference>
<dbReference type="OrthoDB" id="979391at2"/>
<dbReference type="AlphaFoldDB" id="A0A4D7JJ65"/>
<dbReference type="InterPro" id="IPR050553">
    <property type="entry name" value="Thioredoxin_ResA/DsbE_sf"/>
</dbReference>
<evidence type="ECO:0000313" key="4">
    <source>
        <dbReference type="Proteomes" id="UP000298616"/>
    </source>
</evidence>
<feature type="domain" description="Thioredoxin" evidence="2">
    <location>
        <begin position="191"/>
        <end position="328"/>
    </location>
</feature>
<sequence>MKNLFLVLVLLSAVSQQISAQRTINFSGKINNFDSSELVYLRLKDSTIPLEINTDGTFSVEQNIDQKTFFFSLSKISKNGKLEPQTPLIWSDKDSVFLELDWINKSYQFKDSMPFQTTSEKLEGVNDNQQIKLILNNPNTLPSLYFASKNKENISLSDLEKIMKSIDQEYKNTIYVKRIESYLLAKKKTPLRKGDRIENFKLPNKDGELISVVTDRNKPQVIALFSSGCSYSIASIDLLKQLSELNTNKIEIVTIWDDETKETWRNSHQDQKSKISWTNLWDEFGYAATYLDRKLWPTFYIINENGELTQILEGYDKKTARGLKKLVE</sequence>
<keyword evidence="1" id="KW-0732">Signal</keyword>
<evidence type="ECO:0000313" key="3">
    <source>
        <dbReference type="EMBL" id="QCK15631.1"/>
    </source>
</evidence>
<dbReference type="RefSeq" id="WP_137091229.1">
    <property type="nucleotide sequence ID" value="NZ_CP028923.1"/>
</dbReference>
<name>A0A4D7JJ65_9BACT</name>
<dbReference type="EMBL" id="CP028923">
    <property type="protein sequence ID" value="QCK15631.1"/>
    <property type="molecule type" value="Genomic_DNA"/>
</dbReference>
<dbReference type="InterPro" id="IPR036249">
    <property type="entry name" value="Thioredoxin-like_sf"/>
</dbReference>
<dbReference type="Gene3D" id="3.40.30.10">
    <property type="entry name" value="Glutaredoxin"/>
    <property type="match status" value="1"/>
</dbReference>
<organism evidence="3 4">
    <name type="scientific">Mangrovivirga cuniculi</name>
    <dbReference type="NCBI Taxonomy" id="2715131"/>
    <lineage>
        <taxon>Bacteria</taxon>
        <taxon>Pseudomonadati</taxon>
        <taxon>Bacteroidota</taxon>
        <taxon>Cytophagia</taxon>
        <taxon>Cytophagales</taxon>
        <taxon>Mangrovivirgaceae</taxon>
        <taxon>Mangrovivirga</taxon>
    </lineage>
</organism>
<reference evidence="3 4" key="1">
    <citation type="submission" date="2018-04" db="EMBL/GenBank/DDBJ databases">
        <title>Complete genome uncultured novel isolate.</title>
        <authorList>
            <person name="Merlino G."/>
        </authorList>
    </citation>
    <scope>NUCLEOTIDE SEQUENCE [LARGE SCALE GENOMIC DNA]</scope>
    <source>
        <strain evidence="4">R1DC9</strain>
    </source>
</reference>
<feature type="chain" id="PRO_5020292509" description="Thioredoxin domain-containing protein" evidence="1">
    <location>
        <begin position="21"/>
        <end position="328"/>
    </location>
</feature>
<accession>A0A4D7JJ65</accession>
<evidence type="ECO:0000259" key="2">
    <source>
        <dbReference type="PROSITE" id="PS51352"/>
    </source>
</evidence>
<keyword evidence="4" id="KW-1185">Reference proteome</keyword>